<dbReference type="Proteomes" id="UP000693738">
    <property type="component" value="Unassembled WGS sequence"/>
</dbReference>
<evidence type="ECO:0000256" key="2">
    <source>
        <dbReference type="SAM" id="SignalP"/>
    </source>
</evidence>
<feature type="chain" id="PRO_5035280966" description="Hydrophobin" evidence="2">
    <location>
        <begin position="18"/>
        <end position="123"/>
    </location>
</feature>
<dbReference type="EMBL" id="CAJSTJ010000066">
    <property type="protein sequence ID" value="CAG7555649.1"/>
    <property type="molecule type" value="Genomic_DNA"/>
</dbReference>
<sequence length="123" mass="12922">MKFSALAILAVTTGAFALPGGPGPVKPHKPTKPEKPEKPTNNNNNNNHQNMQCGNHQSLYCCVNEGNKNNDVTCTSVSIGGIGGICNGLQVCCQNNNGNQGCNVGNGGGKVFFKDESISWGFR</sequence>
<evidence type="ECO:0008006" key="5">
    <source>
        <dbReference type="Google" id="ProtNLM"/>
    </source>
</evidence>
<accession>A0A8J2IKL6</accession>
<evidence type="ECO:0000313" key="3">
    <source>
        <dbReference type="EMBL" id="CAG7555649.1"/>
    </source>
</evidence>
<evidence type="ECO:0000313" key="4">
    <source>
        <dbReference type="Proteomes" id="UP000693738"/>
    </source>
</evidence>
<evidence type="ECO:0000256" key="1">
    <source>
        <dbReference type="SAM" id="MobiDB-lite"/>
    </source>
</evidence>
<dbReference type="AlphaFoldDB" id="A0A8J2IKL6"/>
<feature type="region of interest" description="Disordered" evidence="1">
    <location>
        <begin position="18"/>
        <end position="51"/>
    </location>
</feature>
<feature type="signal peptide" evidence="2">
    <location>
        <begin position="1"/>
        <end position="17"/>
    </location>
</feature>
<keyword evidence="2" id="KW-0732">Signal</keyword>
<proteinExistence type="predicted"/>
<reference evidence="3" key="1">
    <citation type="submission" date="2021-05" db="EMBL/GenBank/DDBJ databases">
        <authorList>
            <person name="Khan N."/>
        </authorList>
    </citation>
    <scope>NUCLEOTIDE SEQUENCE</scope>
</reference>
<gene>
    <name evidence="3" type="ORF">FEQUK3_LOCUS1330</name>
</gene>
<name>A0A8J2IKL6_FUSEQ</name>
<comment type="caution">
    <text evidence="3">The sequence shown here is derived from an EMBL/GenBank/DDBJ whole genome shotgun (WGS) entry which is preliminary data.</text>
</comment>
<organism evidence="3 4">
    <name type="scientific">Fusarium equiseti</name>
    <name type="common">Fusarium scirpi</name>
    <dbReference type="NCBI Taxonomy" id="61235"/>
    <lineage>
        <taxon>Eukaryota</taxon>
        <taxon>Fungi</taxon>
        <taxon>Dikarya</taxon>
        <taxon>Ascomycota</taxon>
        <taxon>Pezizomycotina</taxon>
        <taxon>Sordariomycetes</taxon>
        <taxon>Hypocreomycetidae</taxon>
        <taxon>Hypocreales</taxon>
        <taxon>Nectriaceae</taxon>
        <taxon>Fusarium</taxon>
        <taxon>Fusarium incarnatum-equiseti species complex</taxon>
    </lineage>
</organism>
<protein>
    <recommendedName>
        <fullName evidence="5">Hydrophobin</fullName>
    </recommendedName>
</protein>
<feature type="compositionally biased region" description="Low complexity" evidence="1">
    <location>
        <begin position="39"/>
        <end position="48"/>
    </location>
</feature>